<accession>A0AA88A8W0</accession>
<sequence>MQEHLKLTVVYCHVHPTGSYTRLVSETRSFTALLMANGGSSSNPPLGVKPDIQALWSMIFALDLKIDAKNDALAVDVRQILTLLEQHLCITPRPQIPTQPTREFATPPPPFAMRDRRRDQIRPIETPEQFDRSNHRQSSYCQPPPPLSMEKSKYFPSLSTTVPNPTATSNET</sequence>
<evidence type="ECO:0000313" key="3">
    <source>
        <dbReference type="Proteomes" id="UP001187192"/>
    </source>
</evidence>
<feature type="region of interest" description="Disordered" evidence="1">
    <location>
        <begin position="94"/>
        <end position="172"/>
    </location>
</feature>
<evidence type="ECO:0000256" key="1">
    <source>
        <dbReference type="SAM" id="MobiDB-lite"/>
    </source>
</evidence>
<reference evidence="2" key="1">
    <citation type="submission" date="2023-07" db="EMBL/GenBank/DDBJ databases">
        <title>draft genome sequence of fig (Ficus carica).</title>
        <authorList>
            <person name="Takahashi T."/>
            <person name="Nishimura K."/>
        </authorList>
    </citation>
    <scope>NUCLEOTIDE SEQUENCE</scope>
</reference>
<keyword evidence="3" id="KW-1185">Reference proteome</keyword>
<dbReference type="Proteomes" id="UP001187192">
    <property type="component" value="Unassembled WGS sequence"/>
</dbReference>
<name>A0AA88A8W0_FICCA</name>
<dbReference type="AlphaFoldDB" id="A0AA88A8W0"/>
<proteinExistence type="predicted"/>
<protein>
    <submittedName>
        <fullName evidence="2">Uncharacterized protein</fullName>
    </submittedName>
</protein>
<organism evidence="2 3">
    <name type="scientific">Ficus carica</name>
    <name type="common">Common fig</name>
    <dbReference type="NCBI Taxonomy" id="3494"/>
    <lineage>
        <taxon>Eukaryota</taxon>
        <taxon>Viridiplantae</taxon>
        <taxon>Streptophyta</taxon>
        <taxon>Embryophyta</taxon>
        <taxon>Tracheophyta</taxon>
        <taxon>Spermatophyta</taxon>
        <taxon>Magnoliopsida</taxon>
        <taxon>eudicotyledons</taxon>
        <taxon>Gunneridae</taxon>
        <taxon>Pentapetalae</taxon>
        <taxon>rosids</taxon>
        <taxon>fabids</taxon>
        <taxon>Rosales</taxon>
        <taxon>Moraceae</taxon>
        <taxon>Ficeae</taxon>
        <taxon>Ficus</taxon>
    </lineage>
</organism>
<feature type="compositionally biased region" description="Basic and acidic residues" evidence="1">
    <location>
        <begin position="113"/>
        <end position="122"/>
    </location>
</feature>
<feature type="compositionally biased region" description="Polar residues" evidence="1">
    <location>
        <begin position="157"/>
        <end position="172"/>
    </location>
</feature>
<evidence type="ECO:0000313" key="2">
    <source>
        <dbReference type="EMBL" id="GMN47265.1"/>
    </source>
</evidence>
<gene>
    <name evidence="2" type="ORF">TIFTF001_016437</name>
</gene>
<comment type="caution">
    <text evidence="2">The sequence shown here is derived from an EMBL/GenBank/DDBJ whole genome shotgun (WGS) entry which is preliminary data.</text>
</comment>
<dbReference type="EMBL" id="BTGU01000025">
    <property type="protein sequence ID" value="GMN47265.1"/>
    <property type="molecule type" value="Genomic_DNA"/>
</dbReference>